<dbReference type="AlphaFoldDB" id="A0AA88AQT3"/>
<keyword evidence="1" id="KW-1133">Transmembrane helix</keyword>
<keyword evidence="3" id="KW-1185">Reference proteome</keyword>
<protein>
    <submittedName>
        <fullName evidence="2">Uncharacterized protein</fullName>
    </submittedName>
</protein>
<dbReference type="EMBL" id="BTGU01000067">
    <property type="protein sequence ID" value="GMN56955.1"/>
    <property type="molecule type" value="Genomic_DNA"/>
</dbReference>
<comment type="caution">
    <text evidence="2">The sequence shown here is derived from an EMBL/GenBank/DDBJ whole genome shotgun (WGS) entry which is preliminary data.</text>
</comment>
<reference evidence="2" key="1">
    <citation type="submission" date="2023-07" db="EMBL/GenBank/DDBJ databases">
        <title>draft genome sequence of fig (Ficus carica).</title>
        <authorList>
            <person name="Takahashi T."/>
            <person name="Nishimura K."/>
        </authorList>
    </citation>
    <scope>NUCLEOTIDE SEQUENCE</scope>
</reference>
<evidence type="ECO:0000313" key="2">
    <source>
        <dbReference type="EMBL" id="GMN56955.1"/>
    </source>
</evidence>
<dbReference type="Proteomes" id="UP001187192">
    <property type="component" value="Unassembled WGS sequence"/>
</dbReference>
<proteinExistence type="predicted"/>
<evidence type="ECO:0000313" key="3">
    <source>
        <dbReference type="Proteomes" id="UP001187192"/>
    </source>
</evidence>
<organism evidence="2 3">
    <name type="scientific">Ficus carica</name>
    <name type="common">Common fig</name>
    <dbReference type="NCBI Taxonomy" id="3494"/>
    <lineage>
        <taxon>Eukaryota</taxon>
        <taxon>Viridiplantae</taxon>
        <taxon>Streptophyta</taxon>
        <taxon>Embryophyta</taxon>
        <taxon>Tracheophyta</taxon>
        <taxon>Spermatophyta</taxon>
        <taxon>Magnoliopsida</taxon>
        <taxon>eudicotyledons</taxon>
        <taxon>Gunneridae</taxon>
        <taxon>Pentapetalae</taxon>
        <taxon>rosids</taxon>
        <taxon>fabids</taxon>
        <taxon>Rosales</taxon>
        <taxon>Moraceae</taxon>
        <taxon>Ficeae</taxon>
        <taxon>Ficus</taxon>
    </lineage>
</organism>
<keyword evidence="1" id="KW-0472">Membrane</keyword>
<name>A0AA88AQT3_FICCA</name>
<feature type="transmembrane region" description="Helical" evidence="1">
    <location>
        <begin position="64"/>
        <end position="85"/>
    </location>
</feature>
<accession>A0AA88AQT3</accession>
<sequence>MTVFGISLMEKKINDLIAPPSICFSSSSRRFNCDGDGNRRHRHDLCGDLVVLDLHRDPVALPLFAFWVLLRLAISVMFDTGAIVFSDGSVMCRHRQRGRRRQPTWLDITRGGEDGGLVVVVLTAELFKLGSDFRNGKILDAKLAMFHGGERRDCVAVELSSPSSR</sequence>
<evidence type="ECO:0000256" key="1">
    <source>
        <dbReference type="SAM" id="Phobius"/>
    </source>
</evidence>
<keyword evidence="1" id="KW-0812">Transmembrane</keyword>
<feature type="non-terminal residue" evidence="2">
    <location>
        <position position="1"/>
    </location>
</feature>
<gene>
    <name evidence="2" type="ORF">TIFTF001_026066</name>
</gene>